<sequence>MGSDTPRYVYGVIPYICARVRELNGKTEGRRYVAIVRASNVNISPARRRPSGQGAITQGVTGIHIYGEYAVFYAVLARLFRIVNVDLTRVSACIKLVALFVRDRNGKKTVKSTV</sequence>
<protein>
    <submittedName>
        <fullName evidence="1">Uncharacterized protein</fullName>
    </submittedName>
</protein>
<evidence type="ECO:0000313" key="1">
    <source>
        <dbReference type="EMBL" id="KOO38476.1"/>
    </source>
</evidence>
<organism evidence="1">
    <name type="scientific">Halalkalibacterium halodurans</name>
    <name type="common">Bacillus halodurans</name>
    <dbReference type="NCBI Taxonomy" id="86665"/>
    <lineage>
        <taxon>Bacteria</taxon>
        <taxon>Bacillati</taxon>
        <taxon>Bacillota</taxon>
        <taxon>Bacilli</taxon>
        <taxon>Bacillales</taxon>
        <taxon>Bacillaceae</taxon>
        <taxon>Halalkalibacterium (ex Joshi et al. 2022)</taxon>
    </lineage>
</organism>
<reference evidence="1" key="1">
    <citation type="submission" date="2015-08" db="EMBL/GenBank/DDBJ databases">
        <title>Complete DNA Sequence of Pseudomonas syringae pv. actinidiae, the Causal Agent of Kiwifruit Canker Disease.</title>
        <authorList>
            <person name="Rikkerink E.H.A."/>
            <person name="Fineran P.C."/>
        </authorList>
    </citation>
    <scope>NUCLEOTIDE SEQUENCE</scope>
    <source>
        <strain evidence="1">DSM 13666</strain>
    </source>
</reference>
<name>A0A0M0KI26_ALKHA</name>
<dbReference type="PATRIC" id="fig|136160.3.peg.1515"/>
<proteinExistence type="predicted"/>
<dbReference type="AlphaFoldDB" id="A0A0M0KI26"/>
<comment type="caution">
    <text evidence="1">The sequence shown here is derived from an EMBL/GenBank/DDBJ whole genome shotgun (WGS) entry which is preliminary data.</text>
</comment>
<gene>
    <name evidence="1" type="ORF">AMD02_06090</name>
</gene>
<dbReference type="EMBL" id="LILD01000001">
    <property type="protein sequence ID" value="KOO38476.1"/>
    <property type="molecule type" value="Genomic_DNA"/>
</dbReference>
<accession>A0A0M0KI26</accession>